<dbReference type="EMBL" id="JACEFO010001443">
    <property type="protein sequence ID" value="KAF8736412.1"/>
    <property type="molecule type" value="Genomic_DNA"/>
</dbReference>
<dbReference type="PANTHER" id="PTHR14155">
    <property type="entry name" value="RING FINGER DOMAIN-CONTAINING"/>
    <property type="match status" value="1"/>
</dbReference>
<proteinExistence type="inferred from homology"/>
<organism evidence="10 11">
    <name type="scientific">Digitaria exilis</name>
    <dbReference type="NCBI Taxonomy" id="1010633"/>
    <lineage>
        <taxon>Eukaryota</taxon>
        <taxon>Viridiplantae</taxon>
        <taxon>Streptophyta</taxon>
        <taxon>Embryophyta</taxon>
        <taxon>Tracheophyta</taxon>
        <taxon>Spermatophyta</taxon>
        <taxon>Magnoliopsida</taxon>
        <taxon>Liliopsida</taxon>
        <taxon>Poales</taxon>
        <taxon>Poaceae</taxon>
        <taxon>PACMAD clade</taxon>
        <taxon>Panicoideae</taxon>
        <taxon>Panicodae</taxon>
        <taxon>Paniceae</taxon>
        <taxon>Anthephorinae</taxon>
        <taxon>Digitaria</taxon>
    </lineage>
</organism>
<dbReference type="InterPro" id="IPR053238">
    <property type="entry name" value="RING-H2_zinc_finger"/>
</dbReference>
<dbReference type="GO" id="GO:0008270">
    <property type="term" value="F:zinc ion binding"/>
    <property type="evidence" value="ECO:0007669"/>
    <property type="project" value="UniProtKB-KW"/>
</dbReference>
<comment type="similarity">
    <text evidence="6">Belongs to the RING-type zinc finger family. ATL subfamily.</text>
</comment>
<evidence type="ECO:0000256" key="4">
    <source>
        <dbReference type="ARBA" id="ARBA00022771"/>
    </source>
</evidence>
<evidence type="ECO:0000313" key="10">
    <source>
        <dbReference type="EMBL" id="KAF8736412.1"/>
    </source>
</evidence>
<feature type="domain" description="RING-type" evidence="9">
    <location>
        <begin position="154"/>
        <end position="193"/>
    </location>
</feature>
<keyword evidence="5" id="KW-0862">Zinc</keyword>
<dbReference type="GO" id="GO:0061630">
    <property type="term" value="F:ubiquitin protein ligase activity"/>
    <property type="evidence" value="ECO:0007669"/>
    <property type="project" value="UniProtKB-EC"/>
</dbReference>
<reference evidence="10" key="1">
    <citation type="submission" date="2020-07" db="EMBL/GenBank/DDBJ databases">
        <title>Genome sequence and genetic diversity analysis of an under-domesticated orphan crop, white fonio (Digitaria exilis).</title>
        <authorList>
            <person name="Bennetzen J.L."/>
            <person name="Chen S."/>
            <person name="Ma X."/>
            <person name="Wang X."/>
            <person name="Yssel A.E.J."/>
            <person name="Chaluvadi S.R."/>
            <person name="Johnson M."/>
            <person name="Gangashetty P."/>
            <person name="Hamidou F."/>
            <person name="Sanogo M.D."/>
            <person name="Zwaenepoel A."/>
            <person name="Wallace J."/>
            <person name="Van De Peer Y."/>
            <person name="Van Deynze A."/>
        </authorList>
    </citation>
    <scope>NUCLEOTIDE SEQUENCE</scope>
    <source>
        <tissue evidence="10">Leaves</tissue>
    </source>
</reference>
<evidence type="ECO:0000256" key="3">
    <source>
        <dbReference type="ARBA" id="ARBA00022723"/>
    </source>
</evidence>
<dbReference type="AlphaFoldDB" id="A0A835FBM9"/>
<feature type="region of interest" description="Disordered" evidence="8">
    <location>
        <begin position="235"/>
        <end position="258"/>
    </location>
</feature>
<dbReference type="Proteomes" id="UP000636709">
    <property type="component" value="Unassembled WGS sequence"/>
</dbReference>
<evidence type="ECO:0000256" key="7">
    <source>
        <dbReference type="PROSITE-ProRule" id="PRU00175"/>
    </source>
</evidence>
<dbReference type="SUPFAM" id="SSF57850">
    <property type="entry name" value="RING/U-box"/>
    <property type="match status" value="1"/>
</dbReference>
<keyword evidence="4 7" id="KW-0863">Zinc-finger</keyword>
<evidence type="ECO:0000256" key="5">
    <source>
        <dbReference type="ARBA" id="ARBA00022833"/>
    </source>
</evidence>
<accession>A0A835FBM9</accession>
<dbReference type="InterPro" id="IPR013083">
    <property type="entry name" value="Znf_RING/FYVE/PHD"/>
</dbReference>
<dbReference type="SMART" id="SM00184">
    <property type="entry name" value="RING"/>
    <property type="match status" value="1"/>
</dbReference>
<dbReference type="PANTHER" id="PTHR14155:SF627">
    <property type="entry name" value="OS06G0192800 PROTEIN"/>
    <property type="match status" value="1"/>
</dbReference>
<keyword evidence="11" id="KW-1185">Reference proteome</keyword>
<dbReference type="InterPro" id="IPR001841">
    <property type="entry name" value="Znf_RING"/>
</dbReference>
<evidence type="ECO:0000259" key="9">
    <source>
        <dbReference type="PROSITE" id="PS50089"/>
    </source>
</evidence>
<evidence type="ECO:0000256" key="6">
    <source>
        <dbReference type="ARBA" id="ARBA00024209"/>
    </source>
</evidence>
<evidence type="ECO:0000313" key="11">
    <source>
        <dbReference type="Proteomes" id="UP000636709"/>
    </source>
</evidence>
<dbReference type="Pfam" id="PF13639">
    <property type="entry name" value="zf-RING_2"/>
    <property type="match status" value="1"/>
</dbReference>
<evidence type="ECO:0000256" key="8">
    <source>
        <dbReference type="SAM" id="MobiDB-lite"/>
    </source>
</evidence>
<protein>
    <recommendedName>
        <fullName evidence="2">RING-type E3 ubiquitin transferase</fullName>
        <ecNumber evidence="2">2.3.2.27</ecNumber>
    </recommendedName>
</protein>
<evidence type="ECO:0000256" key="1">
    <source>
        <dbReference type="ARBA" id="ARBA00000900"/>
    </source>
</evidence>
<dbReference type="Gene3D" id="3.30.40.10">
    <property type="entry name" value="Zinc/RING finger domain, C3HC4 (zinc finger)"/>
    <property type="match status" value="1"/>
</dbReference>
<comment type="caution">
    <text evidence="10">The sequence shown here is derived from an EMBL/GenBank/DDBJ whole genome shotgun (WGS) entry which is preliminary data.</text>
</comment>
<gene>
    <name evidence="10" type="ORF">HU200_014346</name>
</gene>
<sequence length="321" mass="34730">MDDTAAPRPSRYDITVETTGLDVTKLPDDGGKASVLVLHLDVKETHEWFGIGAGQRPRLRRSRSLVTNIQIALPPSRPDYLRSGGDFRRLLVVEARVAELAAAVSGSSPACCEVSFRVRVGFVFDEAAALLPSCRVVEPAAGGDGLTRRATSPCAICFEEMEATAWLPGCMHGFHGGCIGMWFEKASTCPVCRRDKLGYLPPAYKAARDWILSYPDEGSFTAALPRPRLLFPHLRDGDPERRPHCQQSSARGVADAVGPFPSLGTGGVVWRPRRSLGQSGPFPLWVPIVVRDPDGALISRGSLVWVSLAGRQPIPGRAPVE</sequence>
<dbReference type="PROSITE" id="PS50089">
    <property type="entry name" value="ZF_RING_2"/>
    <property type="match status" value="1"/>
</dbReference>
<evidence type="ECO:0000256" key="2">
    <source>
        <dbReference type="ARBA" id="ARBA00012483"/>
    </source>
</evidence>
<dbReference type="OrthoDB" id="636518at2759"/>
<keyword evidence="3" id="KW-0479">Metal-binding</keyword>
<dbReference type="EC" id="2.3.2.27" evidence="2"/>
<name>A0A835FBM9_9POAL</name>
<comment type="catalytic activity">
    <reaction evidence="1">
        <text>S-ubiquitinyl-[E2 ubiquitin-conjugating enzyme]-L-cysteine + [acceptor protein]-L-lysine = [E2 ubiquitin-conjugating enzyme]-L-cysteine + N(6)-ubiquitinyl-[acceptor protein]-L-lysine.</text>
        <dbReference type="EC" id="2.3.2.27"/>
    </reaction>
</comment>